<evidence type="ECO:0000313" key="2">
    <source>
        <dbReference type="EMBL" id="KAK9109788.1"/>
    </source>
</evidence>
<protein>
    <submittedName>
        <fullName evidence="2">Uncharacterized protein</fullName>
    </submittedName>
</protein>
<reference evidence="2 3" key="1">
    <citation type="submission" date="2024-01" db="EMBL/GenBank/DDBJ databases">
        <title>Genome assemblies of Stephania.</title>
        <authorList>
            <person name="Yang L."/>
        </authorList>
    </citation>
    <scope>NUCLEOTIDE SEQUENCE [LARGE SCALE GENOMIC DNA]</scope>
    <source>
        <strain evidence="2">QJT</strain>
        <tissue evidence="2">Leaf</tissue>
    </source>
</reference>
<keyword evidence="3" id="KW-1185">Reference proteome</keyword>
<proteinExistence type="predicted"/>
<gene>
    <name evidence="2" type="ORF">Sjap_017848</name>
</gene>
<sequence>MIPSTGLLWFSMLRHPCYGFRPLMASVDSWNEQISIDIYGGGQSGATAVVSGDPRCFWDGVEFPMEYGLNRLKAKRAGGRKTPPAIPQEMVPGAALGTERGLSVPTPWGRRGGINPYGASHRHLGQCQVVTL</sequence>
<feature type="chain" id="PRO_5043048273" evidence="1">
    <location>
        <begin position="20"/>
        <end position="132"/>
    </location>
</feature>
<feature type="signal peptide" evidence="1">
    <location>
        <begin position="1"/>
        <end position="19"/>
    </location>
</feature>
<dbReference type="EMBL" id="JBBNAE010000007">
    <property type="protein sequence ID" value="KAK9109788.1"/>
    <property type="molecule type" value="Genomic_DNA"/>
</dbReference>
<dbReference type="AlphaFoldDB" id="A0AAP0I731"/>
<organism evidence="2 3">
    <name type="scientific">Stephania japonica</name>
    <dbReference type="NCBI Taxonomy" id="461633"/>
    <lineage>
        <taxon>Eukaryota</taxon>
        <taxon>Viridiplantae</taxon>
        <taxon>Streptophyta</taxon>
        <taxon>Embryophyta</taxon>
        <taxon>Tracheophyta</taxon>
        <taxon>Spermatophyta</taxon>
        <taxon>Magnoliopsida</taxon>
        <taxon>Ranunculales</taxon>
        <taxon>Menispermaceae</taxon>
        <taxon>Menispermoideae</taxon>
        <taxon>Cissampelideae</taxon>
        <taxon>Stephania</taxon>
    </lineage>
</organism>
<evidence type="ECO:0000256" key="1">
    <source>
        <dbReference type="SAM" id="SignalP"/>
    </source>
</evidence>
<name>A0AAP0I731_9MAGN</name>
<comment type="caution">
    <text evidence="2">The sequence shown here is derived from an EMBL/GenBank/DDBJ whole genome shotgun (WGS) entry which is preliminary data.</text>
</comment>
<dbReference type="Proteomes" id="UP001417504">
    <property type="component" value="Unassembled WGS sequence"/>
</dbReference>
<accession>A0AAP0I731</accession>
<evidence type="ECO:0000313" key="3">
    <source>
        <dbReference type="Proteomes" id="UP001417504"/>
    </source>
</evidence>
<keyword evidence="1" id="KW-0732">Signal</keyword>